<sequence length="267" mass="27363">MADTAPSLTAWDAALAGTRSLRGYAQLALNAGLIRCAAAGHLRSRGGTDVVASIGSSLAVFAADGPGMTLEYVCGAPIFANVLSVVCVPAGGTLTAEGPADAWLVLTECGMLALGSVEDTGGCVRLRLAEQSRVVTEGHGRAGPRLLRKLVVDPLARAVAAVSWLDHIEVAVLGPGGSAGPRLDGGRQHIRAGGAICDATFLAPSPSESHRILLVAAVMDGQRQSVGLHLYETWAHAADEDPVLVAKLPLPFDMATPVHLVPLPALP</sequence>
<proteinExistence type="predicted"/>
<dbReference type="Proteomes" id="UP001140087">
    <property type="component" value="Unassembled WGS sequence"/>
</dbReference>
<protein>
    <submittedName>
        <fullName evidence="1">Uncharacterized protein</fullName>
    </submittedName>
</protein>
<gene>
    <name evidence="1" type="ORF">H4R21_004524</name>
</gene>
<keyword evidence="2" id="KW-1185">Reference proteome</keyword>
<evidence type="ECO:0000313" key="1">
    <source>
        <dbReference type="EMBL" id="KAJ2796923.1"/>
    </source>
</evidence>
<organism evidence="1 2">
    <name type="scientific">Coemansia helicoidea</name>
    <dbReference type="NCBI Taxonomy" id="1286919"/>
    <lineage>
        <taxon>Eukaryota</taxon>
        <taxon>Fungi</taxon>
        <taxon>Fungi incertae sedis</taxon>
        <taxon>Zoopagomycota</taxon>
        <taxon>Kickxellomycotina</taxon>
        <taxon>Kickxellomycetes</taxon>
        <taxon>Kickxellales</taxon>
        <taxon>Kickxellaceae</taxon>
        <taxon>Coemansia</taxon>
    </lineage>
</organism>
<accession>A0ACC1KY89</accession>
<feature type="non-terminal residue" evidence="1">
    <location>
        <position position="267"/>
    </location>
</feature>
<reference evidence="1" key="1">
    <citation type="submission" date="2022-07" db="EMBL/GenBank/DDBJ databases">
        <title>Phylogenomic reconstructions and comparative analyses of Kickxellomycotina fungi.</title>
        <authorList>
            <person name="Reynolds N.K."/>
            <person name="Stajich J.E."/>
            <person name="Barry K."/>
            <person name="Grigoriev I.V."/>
            <person name="Crous P."/>
            <person name="Smith M.E."/>
        </authorList>
    </citation>
    <scope>NUCLEOTIDE SEQUENCE</scope>
    <source>
        <strain evidence="1">BCRC 34780</strain>
    </source>
</reference>
<name>A0ACC1KY89_9FUNG</name>
<dbReference type="EMBL" id="JANBUN010001737">
    <property type="protein sequence ID" value="KAJ2796923.1"/>
    <property type="molecule type" value="Genomic_DNA"/>
</dbReference>
<evidence type="ECO:0000313" key="2">
    <source>
        <dbReference type="Proteomes" id="UP001140087"/>
    </source>
</evidence>
<comment type="caution">
    <text evidence="1">The sequence shown here is derived from an EMBL/GenBank/DDBJ whole genome shotgun (WGS) entry which is preliminary data.</text>
</comment>